<dbReference type="EMBL" id="LQWY01000067">
    <property type="protein sequence ID" value="OAH59037.1"/>
    <property type="molecule type" value="Genomic_DNA"/>
</dbReference>
<dbReference type="PIRSF" id="PIRSF036444">
    <property type="entry name" value="Pesterase_YvnB"/>
    <property type="match status" value="1"/>
</dbReference>
<evidence type="ECO:0000256" key="2">
    <source>
        <dbReference type="SAM" id="SignalP"/>
    </source>
</evidence>
<dbReference type="SUPFAM" id="SSF74853">
    <property type="entry name" value="Lamin A/C globular tail domain"/>
    <property type="match status" value="1"/>
</dbReference>
<feature type="region of interest" description="Disordered" evidence="1">
    <location>
        <begin position="1455"/>
        <end position="1498"/>
    </location>
</feature>
<keyword evidence="5" id="KW-1185">Reference proteome</keyword>
<feature type="compositionally biased region" description="Polar residues" evidence="1">
    <location>
        <begin position="1455"/>
        <end position="1476"/>
    </location>
</feature>
<dbReference type="SUPFAM" id="SSF56300">
    <property type="entry name" value="Metallo-dependent phosphatases"/>
    <property type="match status" value="1"/>
</dbReference>
<dbReference type="InterPro" id="IPR001322">
    <property type="entry name" value="Lamin_tail_dom"/>
</dbReference>
<dbReference type="InterPro" id="IPR004843">
    <property type="entry name" value="Calcineurin-like_PHP"/>
</dbReference>
<dbReference type="PANTHER" id="PTHR43143">
    <property type="entry name" value="METALLOPHOSPHOESTERASE, CALCINEURIN SUPERFAMILY"/>
    <property type="match status" value="1"/>
</dbReference>
<dbReference type="InterPro" id="IPR036415">
    <property type="entry name" value="Lamin_tail_dom_sf"/>
</dbReference>
<organism evidence="4 5">
    <name type="scientific">Domibacillus aminovorans</name>
    <dbReference type="NCBI Taxonomy" id="29332"/>
    <lineage>
        <taxon>Bacteria</taxon>
        <taxon>Bacillati</taxon>
        <taxon>Bacillota</taxon>
        <taxon>Bacilli</taxon>
        <taxon>Bacillales</taxon>
        <taxon>Bacillaceae</taxon>
        <taxon>Domibacillus</taxon>
    </lineage>
</organism>
<feature type="domain" description="LTD" evidence="3">
    <location>
        <begin position="35"/>
        <end position="173"/>
    </location>
</feature>
<dbReference type="GO" id="GO:0016787">
    <property type="term" value="F:hydrolase activity"/>
    <property type="evidence" value="ECO:0007669"/>
    <property type="project" value="InterPro"/>
</dbReference>
<dbReference type="Pfam" id="PF00149">
    <property type="entry name" value="Metallophos"/>
    <property type="match status" value="1"/>
</dbReference>
<dbReference type="Pfam" id="PF00932">
    <property type="entry name" value="LTD"/>
    <property type="match status" value="2"/>
</dbReference>
<evidence type="ECO:0000259" key="3">
    <source>
        <dbReference type="PROSITE" id="PS51841"/>
    </source>
</evidence>
<name>A0A177L140_9BACI</name>
<reference evidence="4 5" key="1">
    <citation type="submission" date="2016-01" db="EMBL/GenBank/DDBJ databases">
        <title>Investigation of taxonomic status of Bacillus aminovorans.</title>
        <authorList>
            <person name="Verma A."/>
            <person name="Pal Y."/>
            <person name="Krishnamurthi S."/>
        </authorList>
    </citation>
    <scope>NUCLEOTIDE SEQUENCE [LARGE SCALE GENOMIC DNA]</scope>
    <source>
        <strain evidence="4 5">DSM 1314</strain>
    </source>
</reference>
<dbReference type="STRING" id="29332.AWH48_08200"/>
<evidence type="ECO:0000256" key="1">
    <source>
        <dbReference type="SAM" id="MobiDB-lite"/>
    </source>
</evidence>
<protein>
    <recommendedName>
        <fullName evidence="3">LTD domain-containing protein</fullName>
    </recommendedName>
</protein>
<dbReference type="PROSITE" id="PS51841">
    <property type="entry name" value="LTD"/>
    <property type="match status" value="2"/>
</dbReference>
<evidence type="ECO:0000313" key="4">
    <source>
        <dbReference type="EMBL" id="OAH59037.1"/>
    </source>
</evidence>
<feature type="chain" id="PRO_5039278546" description="LTD domain-containing protein" evidence="2">
    <location>
        <begin position="28"/>
        <end position="1498"/>
    </location>
</feature>
<keyword evidence="2" id="KW-0732">Signal</keyword>
<dbReference type="InterPro" id="IPR011401">
    <property type="entry name" value="Pesterase_YvnB"/>
</dbReference>
<dbReference type="PANTHER" id="PTHR43143:SF5">
    <property type="entry name" value="SECRETED PROTEIN"/>
    <property type="match status" value="1"/>
</dbReference>
<dbReference type="Gene3D" id="3.60.21.10">
    <property type="match status" value="1"/>
</dbReference>
<dbReference type="InterPro" id="IPR029052">
    <property type="entry name" value="Metallo-depent_PP-like"/>
</dbReference>
<sequence length="1498" mass="167382">MRKEHFYLLILASSLFVSTLVSPTSPALTVETPVSVESMTASSIMITEILPKSKNATGTSTDAFEFIELYNNSSQPIELKNYKLIYGYPNGRTTDWTFKEEKQIAPGKTMVVWVKNAANPSLTLNEFNTEFGTTLTENQFTYIESDGIENSAEHTLSVSDLSNNVFSTAAYIKDNVSENKGIQYKPGDDGEKMVILTAAEPATPGKVIKGQIPSKYVEKDAVAPIITHTPVENTSSGNDIVIRAAVKDETKIDNVKVFYKGTESKNWLKKEMTKGEGDQFEAVIGKEELLSEEVKYRVEAFDGQNTAKTKEYTVTVEGMDYDPQQVPSLLVTELVPDSDDVNSLDGYEFIEVYNNTNENVNLKDYKIRYRYPAEGSEADLIWKSDKEDVVLRAGETMVYWIINAGNQDKTVEDFNKAYGVSLTENVNIVKVHSDGMANSSHRGVAIVMNTGEDISAAYYYDEPNVDDTDANKGIFYTFPRMAGEKEMKKYSSATEDATPGTVAYVQVPSVKRSGVFDSMGPIVEDLTETAPISARQNVTITFDVTDDQSVKTVRLLYKTGEGTEYTSVDLTRDEVTGLFFHTVYSPDLLGKKNLDYYVQVSDGTNVVETDPTGIPILNDNIEKTGLNVEDGSVLSKTATIKAFGTDSQLSIDNKDVTSKTEPALSAQVYFAFDVKKVNLYFKNGITIGDETLHIFDDTINQYKTMTVPVDTNQFSMGEETKISIRAGTKVSPFDTNSEENRDDFYVKNVRLVLEDGTTLYDPTYSNAAQEISIGDSGSAKPVVDFSFTLPDQSFTAKAYKWDTLQTSEGKHVIKADAVVHTEADVIVDNSAPVITSSVEEGKEYKGDFTIQAEVKDAHYDVENVTASLDGKEIILPLETSSAKMAAGAHTVEFTAVDRAGNKAGKSISFAVVEEKPYEPKITSPANGLENVNPNNAKLQVKVTDPTKDSLNVDFYRGFEYGAADAEVNVYENSADREPPAQISPADETAVTEKVKLAKADGEYIETSSMEKFPYHRFEVAIDQKVDANDEIKMNWEGKSLIGRRVSMYVWNYITAKWERQEWKIAKDSQNFTLSGSVKGTDYVKDGKVQVMVQDEISSTTEFDYSFIWMSDTQYYSESYPHIFDRMTKWVAEKKETMKLKYVFHTGDLVDETDQPVQWERADTFMRTLDNASIPYGVLAGNHDVGHKTGDYNEYSKYFGEHRFMGKEYYGESYKNNRGHYDLISSNGNDFIMLYMGWGINDEDIAWLNKVLAEHPDRKAILNFHEYLLVSGNRSPIGDKVFNEVVKKNLNVIAVLSGHYHDSETLVDKIDDNQDGTPDRKVYQMLADYQGGPEGGQGFLRLMKVNPIENKIYIQTYSPYLDQYNYYNPVDYPGKDEFTIETDLTPKEKVVATDLFNVEVFTDEKIGSQANIKDGGTAKAKWKNLERSTQHGWYVEVKDSYGGEVRSDVWSFKTGSQGIGESNNAGNGNGKSETPSLVDNGPVIDGTEDRIKKEKMHER</sequence>
<accession>A0A177L140</accession>
<dbReference type="Gene3D" id="2.60.40.1260">
    <property type="entry name" value="Lamin Tail domain"/>
    <property type="match status" value="1"/>
</dbReference>
<comment type="caution">
    <text evidence="4">The sequence shown here is derived from an EMBL/GenBank/DDBJ whole genome shotgun (WGS) entry which is preliminary data.</text>
</comment>
<dbReference type="RefSeq" id="WP_063966753.1">
    <property type="nucleotide sequence ID" value="NZ_JBCNAN010000007.1"/>
</dbReference>
<proteinExistence type="predicted"/>
<feature type="domain" description="LTD" evidence="3">
    <location>
        <begin position="317"/>
        <end position="480"/>
    </location>
</feature>
<feature type="compositionally biased region" description="Basic and acidic residues" evidence="1">
    <location>
        <begin position="1486"/>
        <end position="1498"/>
    </location>
</feature>
<feature type="signal peptide" evidence="2">
    <location>
        <begin position="1"/>
        <end position="27"/>
    </location>
</feature>
<dbReference type="Proteomes" id="UP000076935">
    <property type="component" value="Unassembled WGS sequence"/>
</dbReference>
<evidence type="ECO:0000313" key="5">
    <source>
        <dbReference type="Proteomes" id="UP000076935"/>
    </source>
</evidence>
<dbReference type="InterPro" id="IPR051918">
    <property type="entry name" value="STPP_CPPED1"/>
</dbReference>
<gene>
    <name evidence="4" type="ORF">AWH49_05080</name>
</gene>